<keyword evidence="4" id="KW-1185">Reference proteome</keyword>
<evidence type="ECO:0000256" key="1">
    <source>
        <dbReference type="SAM" id="MobiDB-lite"/>
    </source>
</evidence>
<proteinExistence type="predicted"/>
<evidence type="ECO:0000313" key="3">
    <source>
        <dbReference type="EMBL" id="CAI4216107.1"/>
    </source>
</evidence>
<evidence type="ECO:0008006" key="5">
    <source>
        <dbReference type="Google" id="ProtNLM"/>
    </source>
</evidence>
<keyword evidence="2" id="KW-1133">Transmembrane helix</keyword>
<dbReference type="EMBL" id="CALLCH030000015">
    <property type="protein sequence ID" value="CAI4216107.1"/>
    <property type="molecule type" value="Genomic_DNA"/>
</dbReference>
<dbReference type="Proteomes" id="UP000838763">
    <property type="component" value="Unassembled WGS sequence"/>
</dbReference>
<gene>
    <name evidence="3" type="ORF">PPNO1_LOCUS5770</name>
</gene>
<dbReference type="AlphaFoldDB" id="A0A9P1H4Z8"/>
<dbReference type="PANTHER" id="PTHR38166">
    <property type="entry name" value="C2H2-TYPE DOMAIN-CONTAINING PROTEIN-RELATED"/>
    <property type="match status" value="1"/>
</dbReference>
<feature type="region of interest" description="Disordered" evidence="1">
    <location>
        <begin position="268"/>
        <end position="290"/>
    </location>
</feature>
<evidence type="ECO:0000313" key="4">
    <source>
        <dbReference type="Proteomes" id="UP000838763"/>
    </source>
</evidence>
<comment type="caution">
    <text evidence="3">The sequence shown here is derived from an EMBL/GenBank/DDBJ whole genome shotgun (WGS) entry which is preliminary data.</text>
</comment>
<name>A0A9P1H4Z8_9PEZI</name>
<dbReference type="PANTHER" id="PTHR38166:SF1">
    <property type="entry name" value="C2H2-TYPE DOMAIN-CONTAINING PROTEIN"/>
    <property type="match status" value="1"/>
</dbReference>
<feature type="transmembrane region" description="Helical" evidence="2">
    <location>
        <begin position="12"/>
        <end position="32"/>
    </location>
</feature>
<keyword evidence="2" id="KW-0472">Membrane</keyword>
<feature type="region of interest" description="Disordered" evidence="1">
    <location>
        <begin position="56"/>
        <end position="114"/>
    </location>
</feature>
<evidence type="ECO:0000256" key="2">
    <source>
        <dbReference type="SAM" id="Phobius"/>
    </source>
</evidence>
<organism evidence="3 4">
    <name type="scientific">Parascedosporium putredinis</name>
    <dbReference type="NCBI Taxonomy" id="1442378"/>
    <lineage>
        <taxon>Eukaryota</taxon>
        <taxon>Fungi</taxon>
        <taxon>Dikarya</taxon>
        <taxon>Ascomycota</taxon>
        <taxon>Pezizomycotina</taxon>
        <taxon>Sordariomycetes</taxon>
        <taxon>Hypocreomycetidae</taxon>
        <taxon>Microascales</taxon>
        <taxon>Microascaceae</taxon>
        <taxon>Parascedosporium</taxon>
    </lineage>
</organism>
<keyword evidence="2" id="KW-0812">Transmembrane</keyword>
<sequence>MAEYRFTHRVDMYLIFTLVFLLAVYHACVHVASPKDHPSLSELTLCDFPGPAPFRNPSDRTHLKARPVTPLGNHNSVGGPQRPRQTELSPPWAPHASGTDGDDDHHRPPSCGESVEFLFAGMPSAPSDHIRRTHKGRPTCQRCQGEFDNVDQLGVHARQTPACEPQSLEPGSCHGYTPDQWARLRRRSGRQDGTCAMRWRAMYRILFGETSNIPSPCPKISARMLDQLPGRLGDILALFDPRETTIRRILEIVQAIIRQDDEVGVNDVEPLDTVSPATPSESTDDILGPSPALEATAETSESVLGVGGQDEAPTHNLEIGDDEIDYDDLFLNMFQ</sequence>
<protein>
    <recommendedName>
        <fullName evidence="5">C2H2-type domain-containing protein</fullName>
    </recommendedName>
</protein>
<accession>A0A9P1H4Z8</accession>
<reference evidence="3" key="1">
    <citation type="submission" date="2022-11" db="EMBL/GenBank/DDBJ databases">
        <authorList>
            <person name="Scott C."/>
            <person name="Bruce N."/>
        </authorList>
    </citation>
    <scope>NUCLEOTIDE SEQUENCE</scope>
</reference>